<proteinExistence type="predicted"/>
<keyword evidence="1" id="KW-0969">Cilium</keyword>
<evidence type="ECO:0000313" key="1">
    <source>
        <dbReference type="EMBL" id="MBM7590622.1"/>
    </source>
</evidence>
<dbReference type="AlphaFoldDB" id="A0A938Y2V5"/>
<keyword evidence="2" id="KW-1185">Reference proteome</keyword>
<dbReference type="EMBL" id="JAFBEB010000006">
    <property type="protein sequence ID" value="MBM7590622.1"/>
    <property type="molecule type" value="Genomic_DNA"/>
</dbReference>
<protein>
    <submittedName>
        <fullName evidence="1">Flagellar operon protein</fullName>
    </submittedName>
</protein>
<sequence length="131" mass="14747">MSYNFRVGQTYYPPNLRSVSNQPVETPVKKPFEQWLSDKLDADQSETRAITFSQHALNRLQQRSITLTDSGLGKLQDAVQKAADKGAKESLIMMDNVAYVVNIANRKVITVVDSLHMKNNLFTNIDSAIFV</sequence>
<name>A0A938Y2V5_9BACL</name>
<keyword evidence="1" id="KW-0966">Cell projection</keyword>
<evidence type="ECO:0000313" key="2">
    <source>
        <dbReference type="Proteomes" id="UP000717624"/>
    </source>
</evidence>
<dbReference type="NCBIfam" id="TIGR02530">
    <property type="entry name" value="flg_new"/>
    <property type="match status" value="1"/>
</dbReference>
<dbReference type="RefSeq" id="WP_204518358.1">
    <property type="nucleotide sequence ID" value="NZ_BAABIN010000002.1"/>
</dbReference>
<reference evidence="1" key="1">
    <citation type="submission" date="2021-01" db="EMBL/GenBank/DDBJ databases">
        <title>Genomic Encyclopedia of Type Strains, Phase IV (KMG-IV): sequencing the most valuable type-strain genomes for metagenomic binning, comparative biology and taxonomic classification.</title>
        <authorList>
            <person name="Goeker M."/>
        </authorList>
    </citation>
    <scope>NUCLEOTIDE SEQUENCE</scope>
    <source>
        <strain evidence="1">DSM 25523</strain>
    </source>
</reference>
<accession>A0A938Y2V5</accession>
<keyword evidence="1" id="KW-0282">Flagellum</keyword>
<organism evidence="1 2">
    <name type="scientific">Brevibacillus fulvus</name>
    <dbReference type="NCBI Taxonomy" id="1125967"/>
    <lineage>
        <taxon>Bacteria</taxon>
        <taxon>Bacillati</taxon>
        <taxon>Bacillota</taxon>
        <taxon>Bacilli</taxon>
        <taxon>Bacillales</taxon>
        <taxon>Paenibacillaceae</taxon>
        <taxon>Brevibacillus</taxon>
    </lineage>
</organism>
<dbReference type="Proteomes" id="UP000717624">
    <property type="component" value="Unassembled WGS sequence"/>
</dbReference>
<comment type="caution">
    <text evidence="1">The sequence shown here is derived from an EMBL/GenBank/DDBJ whole genome shotgun (WGS) entry which is preliminary data.</text>
</comment>
<dbReference type="Pfam" id="PF12611">
    <property type="entry name" value="Flagellar_put"/>
    <property type="match status" value="1"/>
</dbReference>
<dbReference type="InterPro" id="IPR013367">
    <property type="entry name" value="Flagellar_put"/>
</dbReference>
<gene>
    <name evidence="1" type="ORF">JOD01_002226</name>
</gene>